<evidence type="ECO:0000313" key="2">
    <source>
        <dbReference type="Proteomes" id="UP000293925"/>
    </source>
</evidence>
<dbReference type="RefSeq" id="WP_131530290.1">
    <property type="nucleotide sequence ID" value="NZ_SJSO01000007.1"/>
</dbReference>
<organism evidence="1 2">
    <name type="scientific">Pedobacter psychrodurus</name>
    <dbReference type="NCBI Taxonomy" id="2530456"/>
    <lineage>
        <taxon>Bacteria</taxon>
        <taxon>Pseudomonadati</taxon>
        <taxon>Bacteroidota</taxon>
        <taxon>Sphingobacteriia</taxon>
        <taxon>Sphingobacteriales</taxon>
        <taxon>Sphingobacteriaceae</taxon>
        <taxon>Pedobacter</taxon>
    </lineage>
</organism>
<gene>
    <name evidence="1" type="ORF">EZ456_11605</name>
</gene>
<protein>
    <submittedName>
        <fullName evidence="1">Uncharacterized protein</fullName>
    </submittedName>
</protein>
<dbReference type="OrthoDB" id="1234714at2"/>
<evidence type="ECO:0000313" key="1">
    <source>
        <dbReference type="EMBL" id="TCD27156.1"/>
    </source>
</evidence>
<dbReference type="EMBL" id="SJSO01000007">
    <property type="protein sequence ID" value="TCD27156.1"/>
    <property type="molecule type" value="Genomic_DNA"/>
</dbReference>
<comment type="caution">
    <text evidence="1">The sequence shown here is derived from an EMBL/GenBank/DDBJ whole genome shotgun (WGS) entry which is preliminary data.</text>
</comment>
<reference evidence="1 2" key="1">
    <citation type="submission" date="2019-02" db="EMBL/GenBank/DDBJ databases">
        <title>Pedobacter sp. RP-3-21 sp. nov., isolated from Arctic soil.</title>
        <authorList>
            <person name="Dahal R.H."/>
        </authorList>
    </citation>
    <scope>NUCLEOTIDE SEQUENCE [LARGE SCALE GENOMIC DNA]</scope>
    <source>
        <strain evidence="1 2">RP-3-21</strain>
    </source>
</reference>
<name>A0A4R0Q6V4_9SPHI</name>
<sequence>MIALPSFYILTSNGESILPDTIQRQRAADQNRAILFYLDANLCLDIVNYFENKQAHPQSKTNVEILILFCQQYNIEVIPKFGSMELCKETFNKLNIPKYQDFVNKITYAFDTPFSETVKLNDRIFNYYVEVNDTDSMGFEGLFPLLLMSYVSLLKIYFLCKKNNPNRGSVLKNLKLFLHWCNKHLNTSMASEIQLAIRIFGGDSRFRKMIALDKKGDQLDVIFRTLWGSAWDLLHMRMVHFKAINTGIDQVVYFITQDANLYELFKTCQLQCALSISGQPITSFVSYDIEIQYKDVNMVKDMNDILATFTLERSHRNSIEPLDIKLLENLRTKLEYDIHMMF</sequence>
<dbReference type="Proteomes" id="UP000293925">
    <property type="component" value="Unassembled WGS sequence"/>
</dbReference>
<keyword evidence="2" id="KW-1185">Reference proteome</keyword>
<proteinExistence type="predicted"/>
<accession>A0A4R0Q6V4</accession>
<dbReference type="AlphaFoldDB" id="A0A4R0Q6V4"/>